<reference evidence="2" key="2">
    <citation type="submission" date="2015-01" db="EMBL/GenBank/DDBJ databases">
        <title>Evolutionary Origins and Diversification of the Mycorrhizal Mutualists.</title>
        <authorList>
            <consortium name="DOE Joint Genome Institute"/>
            <consortium name="Mycorrhizal Genomics Consortium"/>
            <person name="Kohler A."/>
            <person name="Kuo A."/>
            <person name="Nagy L.G."/>
            <person name="Floudas D."/>
            <person name="Copeland A."/>
            <person name="Barry K.W."/>
            <person name="Cichocki N."/>
            <person name="Veneault-Fourrey C."/>
            <person name="LaButti K."/>
            <person name="Lindquist E.A."/>
            <person name="Lipzen A."/>
            <person name="Lundell T."/>
            <person name="Morin E."/>
            <person name="Murat C."/>
            <person name="Riley R."/>
            <person name="Ohm R."/>
            <person name="Sun H."/>
            <person name="Tunlid A."/>
            <person name="Henrissat B."/>
            <person name="Grigoriev I.V."/>
            <person name="Hibbett D.S."/>
            <person name="Martin F."/>
        </authorList>
    </citation>
    <scope>NUCLEOTIDE SEQUENCE [LARGE SCALE GENOMIC DNA]</scope>
    <source>
        <strain evidence="2">UH-Slu-Lm8-n1</strain>
    </source>
</reference>
<dbReference type="InParanoid" id="A0A0C9ZMB1"/>
<dbReference type="HOGENOM" id="CLU_2098444_0_0_1"/>
<dbReference type="AlphaFoldDB" id="A0A0C9ZMB1"/>
<dbReference type="Proteomes" id="UP000054485">
    <property type="component" value="Unassembled WGS sequence"/>
</dbReference>
<name>A0A0C9ZMB1_9AGAM</name>
<accession>A0A0C9ZMB1</accession>
<gene>
    <name evidence="1" type="ORF">CY34DRAFT_372619</name>
</gene>
<keyword evidence="2" id="KW-1185">Reference proteome</keyword>
<dbReference type="EMBL" id="KN835375">
    <property type="protein sequence ID" value="KIK38775.1"/>
    <property type="molecule type" value="Genomic_DNA"/>
</dbReference>
<protein>
    <submittedName>
        <fullName evidence="1">Uncharacterized protein</fullName>
    </submittedName>
</protein>
<organism evidence="1 2">
    <name type="scientific">Suillus luteus UH-Slu-Lm8-n1</name>
    <dbReference type="NCBI Taxonomy" id="930992"/>
    <lineage>
        <taxon>Eukaryota</taxon>
        <taxon>Fungi</taxon>
        <taxon>Dikarya</taxon>
        <taxon>Basidiomycota</taxon>
        <taxon>Agaricomycotina</taxon>
        <taxon>Agaricomycetes</taxon>
        <taxon>Agaricomycetidae</taxon>
        <taxon>Boletales</taxon>
        <taxon>Suillineae</taxon>
        <taxon>Suillaceae</taxon>
        <taxon>Suillus</taxon>
    </lineage>
</organism>
<sequence length="116" mass="13218">MVRINNIIPWERNLTIWVPYIWGSKSSALHWIFEGGQGLHRIVKANRPLTVPLHIDFRDPIPLTNNASCLPSSPCRCCCSYSDCNSTADCCLGYEYKLELVDLRVGMSSFMICRTH</sequence>
<reference evidence="1 2" key="1">
    <citation type="submission" date="2014-04" db="EMBL/GenBank/DDBJ databases">
        <authorList>
            <consortium name="DOE Joint Genome Institute"/>
            <person name="Kuo A."/>
            <person name="Ruytinx J."/>
            <person name="Rineau F."/>
            <person name="Colpaert J."/>
            <person name="Kohler A."/>
            <person name="Nagy L.G."/>
            <person name="Floudas D."/>
            <person name="Copeland A."/>
            <person name="Barry K.W."/>
            <person name="Cichocki N."/>
            <person name="Veneault-Fourrey C."/>
            <person name="LaButti K."/>
            <person name="Lindquist E.A."/>
            <person name="Lipzen A."/>
            <person name="Lundell T."/>
            <person name="Morin E."/>
            <person name="Murat C."/>
            <person name="Sun H."/>
            <person name="Tunlid A."/>
            <person name="Henrissat B."/>
            <person name="Grigoriev I.V."/>
            <person name="Hibbett D.S."/>
            <person name="Martin F."/>
            <person name="Nordberg H.P."/>
            <person name="Cantor M.N."/>
            <person name="Hua S.X."/>
        </authorList>
    </citation>
    <scope>NUCLEOTIDE SEQUENCE [LARGE SCALE GENOMIC DNA]</scope>
    <source>
        <strain evidence="1 2">UH-Slu-Lm8-n1</strain>
    </source>
</reference>
<evidence type="ECO:0000313" key="1">
    <source>
        <dbReference type="EMBL" id="KIK38775.1"/>
    </source>
</evidence>
<evidence type="ECO:0000313" key="2">
    <source>
        <dbReference type="Proteomes" id="UP000054485"/>
    </source>
</evidence>
<proteinExistence type="predicted"/>